<feature type="signal peptide" evidence="1">
    <location>
        <begin position="1"/>
        <end position="20"/>
    </location>
</feature>
<evidence type="ECO:0000313" key="3">
    <source>
        <dbReference type="EMBL" id="MTW01786.1"/>
    </source>
</evidence>
<evidence type="ECO:0000313" key="4">
    <source>
        <dbReference type="Proteomes" id="UP000484015"/>
    </source>
</evidence>
<evidence type="ECO:0000259" key="2">
    <source>
        <dbReference type="Pfam" id="PF03886"/>
    </source>
</evidence>
<comment type="caution">
    <text evidence="3">The sequence shown here is derived from an EMBL/GenBank/DDBJ whole genome shotgun (WGS) entry which is preliminary data.</text>
</comment>
<feature type="domain" description="ABC-type transport auxiliary lipoprotein component" evidence="2">
    <location>
        <begin position="27"/>
        <end position="185"/>
    </location>
</feature>
<keyword evidence="1" id="KW-0732">Signal</keyword>
<keyword evidence="4" id="KW-1185">Reference proteome</keyword>
<sequence>MKLILTVLLSAAALAGCAHSTPPERFYSLSAGMSAAVAPVAAKAPLYFELAAVSVPQQVNRSQLVVTVGEGRVELLEQQRWAAPLSSEIGQALSLGITTELGAVDVYRTAAPDAAPVYRISASVQRFESAPGKSALVDAVWSVRRAGQTKVLACRTVAEEPVTGSYDELVASHRRAMARLSAAVAKGVLALAAGSNACP</sequence>
<organism evidence="3 4">
    <name type="scientific">Pseudoduganella ginsengisoli</name>
    <dbReference type="NCBI Taxonomy" id="1462440"/>
    <lineage>
        <taxon>Bacteria</taxon>
        <taxon>Pseudomonadati</taxon>
        <taxon>Pseudomonadota</taxon>
        <taxon>Betaproteobacteria</taxon>
        <taxon>Burkholderiales</taxon>
        <taxon>Oxalobacteraceae</taxon>
        <taxon>Telluria group</taxon>
        <taxon>Pseudoduganella</taxon>
    </lineage>
</organism>
<dbReference type="Gene3D" id="3.40.50.10610">
    <property type="entry name" value="ABC-type transport auxiliary lipoprotein component"/>
    <property type="match status" value="1"/>
</dbReference>
<dbReference type="EMBL" id="WNLA01000003">
    <property type="protein sequence ID" value="MTW01786.1"/>
    <property type="molecule type" value="Genomic_DNA"/>
</dbReference>
<protein>
    <recommendedName>
        <fullName evidence="2">ABC-type transport auxiliary lipoprotein component domain-containing protein</fullName>
    </recommendedName>
</protein>
<evidence type="ECO:0000256" key="1">
    <source>
        <dbReference type="SAM" id="SignalP"/>
    </source>
</evidence>
<reference evidence="3 4" key="1">
    <citation type="submission" date="2019-11" db="EMBL/GenBank/DDBJ databases">
        <title>Type strains purchased from KCTC, JCM and DSMZ.</title>
        <authorList>
            <person name="Lu H."/>
        </authorList>
    </citation>
    <scope>NUCLEOTIDE SEQUENCE [LARGE SCALE GENOMIC DNA]</scope>
    <source>
        <strain evidence="3 4">KCTC 42409</strain>
    </source>
</reference>
<dbReference type="PROSITE" id="PS51257">
    <property type="entry name" value="PROKAR_LIPOPROTEIN"/>
    <property type="match status" value="1"/>
</dbReference>
<dbReference type="Pfam" id="PF03886">
    <property type="entry name" value="ABC_trans_aux"/>
    <property type="match status" value="1"/>
</dbReference>
<dbReference type="InterPro" id="IPR005586">
    <property type="entry name" value="ABC_trans_aux"/>
</dbReference>
<dbReference type="Proteomes" id="UP000484015">
    <property type="component" value="Unassembled WGS sequence"/>
</dbReference>
<accession>A0A6L6PX29</accession>
<feature type="chain" id="PRO_5026970540" description="ABC-type transport auxiliary lipoprotein component domain-containing protein" evidence="1">
    <location>
        <begin position="21"/>
        <end position="199"/>
    </location>
</feature>
<dbReference type="SUPFAM" id="SSF159594">
    <property type="entry name" value="XCC0632-like"/>
    <property type="match status" value="1"/>
</dbReference>
<dbReference type="AlphaFoldDB" id="A0A6L6PX29"/>
<proteinExistence type="predicted"/>
<gene>
    <name evidence="3" type="ORF">GM668_06755</name>
</gene>
<dbReference type="RefSeq" id="WP_170305527.1">
    <property type="nucleotide sequence ID" value="NZ_WNLA01000003.1"/>
</dbReference>
<name>A0A6L6PX29_9BURK</name>